<dbReference type="PROSITE" id="PS50110">
    <property type="entry name" value="RESPONSE_REGULATORY"/>
    <property type="match status" value="1"/>
</dbReference>
<evidence type="ECO:0000256" key="5">
    <source>
        <dbReference type="PROSITE-ProRule" id="PRU00169"/>
    </source>
</evidence>
<protein>
    <submittedName>
        <fullName evidence="8">Response regulator</fullName>
    </submittedName>
</protein>
<dbReference type="CDD" id="cd06170">
    <property type="entry name" value="LuxR_C_like"/>
    <property type="match status" value="1"/>
</dbReference>
<gene>
    <name evidence="8" type="ORF">ACFP2T_47460</name>
</gene>
<reference evidence="9" key="1">
    <citation type="journal article" date="2019" name="Int. J. Syst. Evol. Microbiol.">
        <title>The Global Catalogue of Microorganisms (GCM) 10K type strain sequencing project: providing services to taxonomists for standard genome sequencing and annotation.</title>
        <authorList>
            <consortium name="The Broad Institute Genomics Platform"/>
            <consortium name="The Broad Institute Genome Sequencing Center for Infectious Disease"/>
            <person name="Wu L."/>
            <person name="Ma J."/>
        </authorList>
    </citation>
    <scope>NUCLEOTIDE SEQUENCE [LARGE SCALE GENOMIC DNA]</scope>
    <source>
        <strain evidence="9">ZS-35-S2</strain>
    </source>
</reference>
<evidence type="ECO:0000313" key="8">
    <source>
        <dbReference type="EMBL" id="MFC6023779.1"/>
    </source>
</evidence>
<evidence type="ECO:0000256" key="4">
    <source>
        <dbReference type="ARBA" id="ARBA00023163"/>
    </source>
</evidence>
<dbReference type="SUPFAM" id="SSF46894">
    <property type="entry name" value="C-terminal effector domain of the bipartite response regulators"/>
    <property type="match status" value="1"/>
</dbReference>
<dbReference type="InterPro" id="IPR016032">
    <property type="entry name" value="Sig_transdc_resp-reg_C-effctor"/>
</dbReference>
<organism evidence="8 9">
    <name type="scientific">Plantactinospora solaniradicis</name>
    <dbReference type="NCBI Taxonomy" id="1723736"/>
    <lineage>
        <taxon>Bacteria</taxon>
        <taxon>Bacillati</taxon>
        <taxon>Actinomycetota</taxon>
        <taxon>Actinomycetes</taxon>
        <taxon>Micromonosporales</taxon>
        <taxon>Micromonosporaceae</taxon>
        <taxon>Plantactinospora</taxon>
    </lineage>
</organism>
<dbReference type="Pfam" id="PF00072">
    <property type="entry name" value="Response_reg"/>
    <property type="match status" value="1"/>
</dbReference>
<dbReference type="PROSITE" id="PS00622">
    <property type="entry name" value="HTH_LUXR_1"/>
    <property type="match status" value="1"/>
</dbReference>
<keyword evidence="9" id="KW-1185">Reference proteome</keyword>
<dbReference type="SMART" id="SM00421">
    <property type="entry name" value="HTH_LUXR"/>
    <property type="match status" value="1"/>
</dbReference>
<sequence>MRLIIAEDSAVLRDALVELLTTRGHHVAAAVGDGRAVLAAAEQHHPDAVIVDIRMPPTYTDEGLKAAIALRQLQPDLGILLFSQYVETRHVNRLLADDAHGVGYLLKDRVADVREFLDAIARVSCGGTVLDPAVVTHLMAASRHDDPLAALTARERQVLGLMAEGRSNAAIAATLGVTAASVEKHISNVFTRLDLPPSDEDNRRVRAVLLYLKSR</sequence>
<dbReference type="PANTHER" id="PTHR43214">
    <property type="entry name" value="TWO-COMPONENT RESPONSE REGULATOR"/>
    <property type="match status" value="1"/>
</dbReference>
<dbReference type="InterPro" id="IPR001789">
    <property type="entry name" value="Sig_transdc_resp-reg_receiver"/>
</dbReference>
<dbReference type="Gene3D" id="3.40.50.2300">
    <property type="match status" value="1"/>
</dbReference>
<evidence type="ECO:0000259" key="6">
    <source>
        <dbReference type="PROSITE" id="PS50043"/>
    </source>
</evidence>
<accession>A0ABW1KTA9</accession>
<dbReference type="SMART" id="SM00448">
    <property type="entry name" value="REC"/>
    <property type="match status" value="1"/>
</dbReference>
<feature type="domain" description="HTH luxR-type" evidence="6">
    <location>
        <begin position="144"/>
        <end position="215"/>
    </location>
</feature>
<evidence type="ECO:0000256" key="2">
    <source>
        <dbReference type="ARBA" id="ARBA00023015"/>
    </source>
</evidence>
<name>A0ABW1KTA9_9ACTN</name>
<dbReference type="InterPro" id="IPR011006">
    <property type="entry name" value="CheY-like_superfamily"/>
</dbReference>
<proteinExistence type="predicted"/>
<evidence type="ECO:0000256" key="1">
    <source>
        <dbReference type="ARBA" id="ARBA00022553"/>
    </source>
</evidence>
<evidence type="ECO:0000256" key="3">
    <source>
        <dbReference type="ARBA" id="ARBA00023125"/>
    </source>
</evidence>
<keyword evidence="1 5" id="KW-0597">Phosphoprotein</keyword>
<dbReference type="PANTHER" id="PTHR43214:SF24">
    <property type="entry name" value="TRANSCRIPTIONAL REGULATORY PROTEIN NARL-RELATED"/>
    <property type="match status" value="1"/>
</dbReference>
<dbReference type="PRINTS" id="PR00038">
    <property type="entry name" value="HTHLUXR"/>
</dbReference>
<dbReference type="InterPro" id="IPR058245">
    <property type="entry name" value="NreC/VraR/RcsB-like_REC"/>
</dbReference>
<dbReference type="InterPro" id="IPR039420">
    <property type="entry name" value="WalR-like"/>
</dbReference>
<keyword evidence="4" id="KW-0804">Transcription</keyword>
<dbReference type="RefSeq" id="WP_377434569.1">
    <property type="nucleotide sequence ID" value="NZ_JBHSPR010000120.1"/>
</dbReference>
<evidence type="ECO:0000313" key="9">
    <source>
        <dbReference type="Proteomes" id="UP001596203"/>
    </source>
</evidence>
<comment type="caution">
    <text evidence="8">The sequence shown here is derived from an EMBL/GenBank/DDBJ whole genome shotgun (WGS) entry which is preliminary data.</text>
</comment>
<evidence type="ECO:0000259" key="7">
    <source>
        <dbReference type="PROSITE" id="PS50110"/>
    </source>
</evidence>
<dbReference type="InterPro" id="IPR000792">
    <property type="entry name" value="Tscrpt_reg_LuxR_C"/>
</dbReference>
<dbReference type="Proteomes" id="UP001596203">
    <property type="component" value="Unassembled WGS sequence"/>
</dbReference>
<dbReference type="PROSITE" id="PS50043">
    <property type="entry name" value="HTH_LUXR_2"/>
    <property type="match status" value="1"/>
</dbReference>
<keyword evidence="2" id="KW-0805">Transcription regulation</keyword>
<feature type="modified residue" description="4-aspartylphosphate" evidence="5">
    <location>
        <position position="52"/>
    </location>
</feature>
<dbReference type="EMBL" id="JBHSPR010000120">
    <property type="protein sequence ID" value="MFC6023779.1"/>
    <property type="molecule type" value="Genomic_DNA"/>
</dbReference>
<dbReference type="Pfam" id="PF00196">
    <property type="entry name" value="GerE"/>
    <property type="match status" value="1"/>
</dbReference>
<keyword evidence="3" id="KW-0238">DNA-binding</keyword>
<feature type="domain" description="Response regulatory" evidence="7">
    <location>
        <begin position="2"/>
        <end position="122"/>
    </location>
</feature>
<dbReference type="SUPFAM" id="SSF52172">
    <property type="entry name" value="CheY-like"/>
    <property type="match status" value="1"/>
</dbReference>
<dbReference type="CDD" id="cd17535">
    <property type="entry name" value="REC_NarL-like"/>
    <property type="match status" value="1"/>
</dbReference>